<dbReference type="GO" id="GO:0031491">
    <property type="term" value="F:nucleosome binding"/>
    <property type="evidence" value="ECO:0007669"/>
    <property type="project" value="TreeGrafter"/>
</dbReference>
<keyword evidence="3" id="KW-0251">Elongation factor</keyword>
<dbReference type="InterPro" id="IPR035018">
    <property type="entry name" value="Spt6_SH2_C"/>
</dbReference>
<feature type="region of interest" description="Disordered" evidence="1">
    <location>
        <begin position="371"/>
        <end position="438"/>
    </location>
</feature>
<dbReference type="GO" id="GO:0140673">
    <property type="term" value="P:transcription elongation-coupled chromatin remodeling"/>
    <property type="evidence" value="ECO:0007669"/>
    <property type="project" value="InterPro"/>
</dbReference>
<name>A0A195DD58_9HYME</name>
<dbReference type="GO" id="GO:0042393">
    <property type="term" value="F:histone binding"/>
    <property type="evidence" value="ECO:0007669"/>
    <property type="project" value="TreeGrafter"/>
</dbReference>
<reference evidence="3 4" key="1">
    <citation type="submission" date="2015-09" db="EMBL/GenBank/DDBJ databases">
        <title>Trachymyrmex cornetzi WGS genome.</title>
        <authorList>
            <person name="Nygaard S."/>
            <person name="Hu H."/>
            <person name="Boomsma J."/>
            <person name="Zhang G."/>
        </authorList>
    </citation>
    <scope>NUCLEOTIDE SEQUENCE [LARGE SCALE GENOMIC DNA]</scope>
    <source>
        <strain evidence="3">Tcor2-1</strain>
        <tissue evidence="3">Whole body</tissue>
    </source>
</reference>
<dbReference type="GO" id="GO:0008023">
    <property type="term" value="C:transcription elongation factor complex"/>
    <property type="evidence" value="ECO:0007669"/>
    <property type="project" value="TreeGrafter"/>
</dbReference>
<dbReference type="CDD" id="cd09928">
    <property type="entry name" value="SH2_Cterm_SPT6_like"/>
    <property type="match status" value="1"/>
</dbReference>
<dbReference type="Proteomes" id="UP000078492">
    <property type="component" value="Unassembled WGS sequence"/>
</dbReference>
<evidence type="ECO:0000259" key="2">
    <source>
        <dbReference type="SMART" id="SM00252"/>
    </source>
</evidence>
<feature type="compositionally biased region" description="Polar residues" evidence="1">
    <location>
        <begin position="416"/>
        <end position="429"/>
    </location>
</feature>
<dbReference type="SMART" id="SM00252">
    <property type="entry name" value="SH2"/>
    <property type="match status" value="1"/>
</dbReference>
<accession>A0A195DD58</accession>
<dbReference type="FunFam" id="3.30.505.10:FF:000030">
    <property type="entry name" value="Transcription elongation factor spt6"/>
    <property type="match status" value="1"/>
</dbReference>
<evidence type="ECO:0000313" key="3">
    <source>
        <dbReference type="EMBL" id="KYN10840.1"/>
    </source>
</evidence>
<dbReference type="CDD" id="cd09918">
    <property type="entry name" value="SH2_Nterm_SPT6_like"/>
    <property type="match status" value="1"/>
</dbReference>
<sequence>MCRPQRDPFYDTESEQRDIKVEEDAKKAKQRQIYVKRVIVHPSFHNISFAETVKLMQTMKQSEAIVRPSSKGADHLTVTWKVTDDILQHIDVREEGKENAFSLGQSLWIGNEEFEDLDEIIARHVNPMAAYASELLDFKYYKPTVEGIKDKAEEILKEQKKENPNGIPYIISAAKTYPGKFLLSYLPRTRCRHEYVTVTSEGFRFRAQMFGRVSDLLRWFKEHFRDPVPGQSTPSTPRGAMTSRTPYTTTPGTVSGMNQEAIQRVAQNLPHHMLHSLSQVANQTPHHYPPHTPGAASTTGYGEGHTQPTPRYGQQTPSHHQGPFVHPPPPSMTPSHHRSAQSHRPTPPLSTPSGDPMDWKKAAEAWARLKSGPRVSYEESRKTPRSYDESSGRTTPSGRSRPSTRTPSYKSPRGTPHTNSSPRSMSLSGDGTPLYDES</sequence>
<dbReference type="SUPFAM" id="SSF55550">
    <property type="entry name" value="SH2 domain"/>
    <property type="match status" value="2"/>
</dbReference>
<feature type="compositionally biased region" description="Polar residues" evidence="1">
    <location>
        <begin position="295"/>
        <end position="319"/>
    </location>
</feature>
<feature type="domain" description="SH2" evidence="2">
    <location>
        <begin position="41"/>
        <end position="130"/>
    </location>
</feature>
<dbReference type="GO" id="GO:0034728">
    <property type="term" value="P:nucleosome organization"/>
    <property type="evidence" value="ECO:0007669"/>
    <property type="project" value="TreeGrafter"/>
</dbReference>
<gene>
    <name evidence="3" type="ORF">ALC57_17040</name>
</gene>
<organism evidence="3 4">
    <name type="scientific">Trachymyrmex cornetzi</name>
    <dbReference type="NCBI Taxonomy" id="471704"/>
    <lineage>
        <taxon>Eukaryota</taxon>
        <taxon>Metazoa</taxon>
        <taxon>Ecdysozoa</taxon>
        <taxon>Arthropoda</taxon>
        <taxon>Hexapoda</taxon>
        <taxon>Insecta</taxon>
        <taxon>Pterygota</taxon>
        <taxon>Neoptera</taxon>
        <taxon>Endopterygota</taxon>
        <taxon>Hymenoptera</taxon>
        <taxon>Apocrita</taxon>
        <taxon>Aculeata</taxon>
        <taxon>Formicoidea</taxon>
        <taxon>Formicidae</taxon>
        <taxon>Myrmicinae</taxon>
        <taxon>Trachymyrmex</taxon>
    </lineage>
</organism>
<dbReference type="PANTHER" id="PTHR10145">
    <property type="entry name" value="TRANSCRIPTION ELONGATION FACTOR SPT6"/>
    <property type="match status" value="1"/>
</dbReference>
<dbReference type="FunFam" id="3.30.505.10:FF:000089">
    <property type="entry name" value="Transcription elongation factor spt6"/>
    <property type="match status" value="1"/>
</dbReference>
<dbReference type="InterPro" id="IPR035420">
    <property type="entry name" value="Spt6_SH2"/>
</dbReference>
<evidence type="ECO:0000256" key="1">
    <source>
        <dbReference type="SAM" id="MobiDB-lite"/>
    </source>
</evidence>
<dbReference type="InterPro" id="IPR036860">
    <property type="entry name" value="SH2_dom_sf"/>
</dbReference>
<dbReference type="Pfam" id="PF14633">
    <property type="entry name" value="SH2_2"/>
    <property type="match status" value="1"/>
</dbReference>
<dbReference type="Gene3D" id="3.30.505.10">
    <property type="entry name" value="SH2 domain"/>
    <property type="match status" value="2"/>
</dbReference>
<dbReference type="InterPro" id="IPR035019">
    <property type="entry name" value="Spt6_SH2_N"/>
</dbReference>
<dbReference type="EMBL" id="KQ980979">
    <property type="protein sequence ID" value="KYN10840.1"/>
    <property type="molecule type" value="Genomic_DNA"/>
</dbReference>
<feature type="region of interest" description="Disordered" evidence="1">
    <location>
        <begin position="282"/>
        <end position="358"/>
    </location>
</feature>
<dbReference type="STRING" id="471704.A0A195DD58"/>
<dbReference type="PANTHER" id="PTHR10145:SF6">
    <property type="entry name" value="TRANSCRIPTION ELONGATION FACTOR SPT6"/>
    <property type="match status" value="1"/>
</dbReference>
<dbReference type="AlphaFoldDB" id="A0A195DD58"/>
<proteinExistence type="predicted"/>
<feature type="compositionally biased region" description="Basic and acidic residues" evidence="1">
    <location>
        <begin position="376"/>
        <end position="391"/>
    </location>
</feature>
<feature type="compositionally biased region" description="Low complexity" evidence="1">
    <location>
        <begin position="392"/>
        <end position="408"/>
    </location>
</feature>
<protein>
    <submittedName>
        <fullName evidence="3">Transcription elongation factor SPT6</fullName>
    </submittedName>
</protein>
<evidence type="ECO:0000313" key="4">
    <source>
        <dbReference type="Proteomes" id="UP000078492"/>
    </source>
</evidence>
<keyword evidence="3" id="KW-0648">Protein biosynthesis</keyword>
<dbReference type="GO" id="GO:0003746">
    <property type="term" value="F:translation elongation factor activity"/>
    <property type="evidence" value="ECO:0007669"/>
    <property type="project" value="UniProtKB-KW"/>
</dbReference>
<dbReference type="InterPro" id="IPR017072">
    <property type="entry name" value="TF_Spt6"/>
</dbReference>
<keyword evidence="4" id="KW-1185">Reference proteome</keyword>
<dbReference type="InterPro" id="IPR000980">
    <property type="entry name" value="SH2"/>
</dbReference>